<comment type="caution">
    <text evidence="2">The sequence shown here is derived from an EMBL/GenBank/DDBJ whole genome shotgun (WGS) entry which is preliminary data.</text>
</comment>
<reference evidence="2 3" key="2">
    <citation type="journal article" date="2014" name="Proc. Natl. Acad. Sci. U.S.A.">
        <title>Trajectory and genomic determinants of fungal-pathogen speciation and host adaptation.</title>
        <authorList>
            <person name="Hu X."/>
            <person name="Xiao G."/>
            <person name="Zheng P."/>
            <person name="Shang Y."/>
            <person name="Su Y."/>
            <person name="Zhang X."/>
            <person name="Liu X."/>
            <person name="Zhan S."/>
            <person name="St Leger R.J."/>
            <person name="Wang C."/>
        </authorList>
    </citation>
    <scope>GENOME REANNOTATION</scope>
    <source>
        <strain evidence="3">ARSEF 23 / ATCC MYA-3075</strain>
    </source>
</reference>
<dbReference type="AlphaFoldDB" id="A0A0B2XJU9"/>
<name>A0A0B2XJU9_METRA</name>
<feature type="region of interest" description="Disordered" evidence="1">
    <location>
        <begin position="29"/>
        <end position="48"/>
    </location>
</feature>
<proteinExistence type="predicted"/>
<keyword evidence="3" id="KW-1185">Reference proteome</keyword>
<reference evidence="2 3" key="1">
    <citation type="journal article" date="2011" name="PLoS Genet.">
        <title>Genome sequencing and comparative transcriptomics of the model entomopathogenic fungi Metarhizium anisopliae and M. acridum.</title>
        <authorList>
            <person name="Gao Q."/>
            <person name="Jin K."/>
            <person name="Ying S.H."/>
            <person name="Zhang Y."/>
            <person name="Xiao G."/>
            <person name="Shang Y."/>
            <person name="Duan Z."/>
            <person name="Hu X."/>
            <person name="Xie X.Q."/>
            <person name="Zhou G."/>
            <person name="Peng G."/>
            <person name="Luo Z."/>
            <person name="Huang W."/>
            <person name="Wang B."/>
            <person name="Fang W."/>
            <person name="Wang S."/>
            <person name="Zhong Y."/>
            <person name="Ma L.J."/>
            <person name="St Leger R.J."/>
            <person name="Zhao G.P."/>
            <person name="Pei Y."/>
            <person name="Feng M.G."/>
            <person name="Xia Y."/>
            <person name="Wang C."/>
        </authorList>
    </citation>
    <scope>NUCLEOTIDE SEQUENCE [LARGE SCALE GENOMIC DNA]</scope>
    <source>
        <strain evidence="3">ARSEF 23 / ATCC MYA-3075</strain>
    </source>
</reference>
<dbReference type="EMBL" id="ADNJ02000001">
    <property type="protein sequence ID" value="KHO11732.1"/>
    <property type="molecule type" value="Genomic_DNA"/>
</dbReference>
<gene>
    <name evidence="2" type="ORF">MAA_10676</name>
</gene>
<dbReference type="KEGG" id="maj:MAA_10676"/>
<evidence type="ECO:0000313" key="2">
    <source>
        <dbReference type="EMBL" id="KHO11732.1"/>
    </source>
</evidence>
<evidence type="ECO:0000313" key="3">
    <source>
        <dbReference type="Proteomes" id="UP000002498"/>
    </source>
</evidence>
<dbReference type="Proteomes" id="UP000002498">
    <property type="component" value="Unassembled WGS sequence"/>
</dbReference>
<evidence type="ECO:0000256" key="1">
    <source>
        <dbReference type="SAM" id="MobiDB-lite"/>
    </source>
</evidence>
<accession>A0A0B2XJU9</accession>
<sequence length="102" mass="10575">MKKERENMASTIQALSGAGTDLAADRLSSCDSAGHMQGSEAEPPADCSSPQHAFHLFGLSVCNQTGEGLVTVRRVGAAQGLALKLLRCTAVNRDSMSISAPS</sequence>
<dbReference type="HOGENOM" id="CLU_2278121_0_0_1"/>
<dbReference type="GeneID" id="19264960"/>
<organism evidence="2 3">
    <name type="scientific">Metarhizium robertsii (strain ARSEF 23 / ATCC MYA-3075)</name>
    <name type="common">Metarhizium anisopliae (strain ARSEF 23)</name>
    <dbReference type="NCBI Taxonomy" id="655844"/>
    <lineage>
        <taxon>Eukaryota</taxon>
        <taxon>Fungi</taxon>
        <taxon>Dikarya</taxon>
        <taxon>Ascomycota</taxon>
        <taxon>Pezizomycotina</taxon>
        <taxon>Sordariomycetes</taxon>
        <taxon>Hypocreomycetidae</taxon>
        <taxon>Hypocreales</taxon>
        <taxon>Clavicipitaceae</taxon>
        <taxon>Metarhizium</taxon>
    </lineage>
</organism>
<protein>
    <submittedName>
        <fullName evidence="2">Uncharacterized protein</fullName>
    </submittedName>
</protein>
<dbReference type="RefSeq" id="XP_011410696.1">
    <property type="nucleotide sequence ID" value="XM_011412394.1"/>
</dbReference>